<dbReference type="SUPFAM" id="SSF52540">
    <property type="entry name" value="P-loop containing nucleoside triphosphate hydrolases"/>
    <property type="match status" value="1"/>
</dbReference>
<sequence length="217" mass="25583">MIRPNLKKGSPPPTDFMMDIFNELCPGKDYTNGIDLQVAEILPDPRTLKTHLPLSLLPPTVIDTSKVVYVIRNPKDVIISWHHFVRIAKIMNYKGSFEDFVQFFIDGDMLYGPYCKHVREAWEKRTHPNVHILFYENLKSNIMEELRKLNAFLETKCTEGQLQNIAEYTTFENMKRRDDKWDAERPQPRVLNLSPQEQERERKRRAVVEAEGGFYRK</sequence>
<keyword evidence="6" id="KW-1185">Reference proteome</keyword>
<dbReference type="Pfam" id="PF00685">
    <property type="entry name" value="Sulfotransfer_1"/>
    <property type="match status" value="1"/>
</dbReference>
<evidence type="ECO:0000256" key="1">
    <source>
        <dbReference type="ARBA" id="ARBA00005771"/>
    </source>
</evidence>
<gene>
    <name evidence="5" type="ORF">SK128_011530</name>
</gene>
<keyword evidence="2" id="KW-0808">Transferase</keyword>
<feature type="compositionally biased region" description="Basic and acidic residues" evidence="3">
    <location>
        <begin position="177"/>
        <end position="187"/>
    </location>
</feature>
<dbReference type="AlphaFoldDB" id="A0AAN9ABS0"/>
<comment type="caution">
    <text evidence="5">The sequence shown here is derived from an EMBL/GenBank/DDBJ whole genome shotgun (WGS) entry which is preliminary data.</text>
</comment>
<dbReference type="GO" id="GO:0008146">
    <property type="term" value="F:sulfotransferase activity"/>
    <property type="evidence" value="ECO:0007669"/>
    <property type="project" value="InterPro"/>
</dbReference>
<evidence type="ECO:0000259" key="4">
    <source>
        <dbReference type="Pfam" id="PF00685"/>
    </source>
</evidence>
<dbReference type="Gene3D" id="3.40.50.300">
    <property type="entry name" value="P-loop containing nucleotide triphosphate hydrolases"/>
    <property type="match status" value="1"/>
</dbReference>
<dbReference type="Proteomes" id="UP001381693">
    <property type="component" value="Unassembled WGS sequence"/>
</dbReference>
<evidence type="ECO:0000313" key="6">
    <source>
        <dbReference type="Proteomes" id="UP001381693"/>
    </source>
</evidence>
<protein>
    <recommendedName>
        <fullName evidence="4">Sulfotransferase domain-containing protein</fullName>
    </recommendedName>
</protein>
<feature type="non-terminal residue" evidence="5">
    <location>
        <position position="217"/>
    </location>
</feature>
<organism evidence="5 6">
    <name type="scientific">Halocaridina rubra</name>
    <name type="common">Hawaiian red shrimp</name>
    <dbReference type="NCBI Taxonomy" id="373956"/>
    <lineage>
        <taxon>Eukaryota</taxon>
        <taxon>Metazoa</taxon>
        <taxon>Ecdysozoa</taxon>
        <taxon>Arthropoda</taxon>
        <taxon>Crustacea</taxon>
        <taxon>Multicrustacea</taxon>
        <taxon>Malacostraca</taxon>
        <taxon>Eumalacostraca</taxon>
        <taxon>Eucarida</taxon>
        <taxon>Decapoda</taxon>
        <taxon>Pleocyemata</taxon>
        <taxon>Caridea</taxon>
        <taxon>Atyoidea</taxon>
        <taxon>Atyidae</taxon>
        <taxon>Halocaridina</taxon>
    </lineage>
</organism>
<evidence type="ECO:0000256" key="2">
    <source>
        <dbReference type="ARBA" id="ARBA00022679"/>
    </source>
</evidence>
<evidence type="ECO:0000313" key="5">
    <source>
        <dbReference type="EMBL" id="KAK7082358.1"/>
    </source>
</evidence>
<comment type="similarity">
    <text evidence="1">Belongs to the sulfotransferase 1 family.</text>
</comment>
<feature type="domain" description="Sulfotransferase" evidence="4">
    <location>
        <begin position="40"/>
        <end position="196"/>
    </location>
</feature>
<dbReference type="InterPro" id="IPR027417">
    <property type="entry name" value="P-loop_NTPase"/>
</dbReference>
<dbReference type="InterPro" id="IPR000863">
    <property type="entry name" value="Sulfotransferase_dom"/>
</dbReference>
<name>A0AAN9ABS0_HALRR</name>
<dbReference type="EMBL" id="JAXCGZ010004060">
    <property type="protein sequence ID" value="KAK7082358.1"/>
    <property type="molecule type" value="Genomic_DNA"/>
</dbReference>
<evidence type="ECO:0000256" key="3">
    <source>
        <dbReference type="SAM" id="MobiDB-lite"/>
    </source>
</evidence>
<reference evidence="5 6" key="1">
    <citation type="submission" date="2023-11" db="EMBL/GenBank/DDBJ databases">
        <title>Halocaridina rubra genome assembly.</title>
        <authorList>
            <person name="Smith C."/>
        </authorList>
    </citation>
    <scope>NUCLEOTIDE SEQUENCE [LARGE SCALE GENOMIC DNA]</scope>
    <source>
        <strain evidence="5">EP-1</strain>
        <tissue evidence="5">Whole</tissue>
    </source>
</reference>
<feature type="region of interest" description="Disordered" evidence="3">
    <location>
        <begin position="177"/>
        <end position="205"/>
    </location>
</feature>
<accession>A0AAN9ABS0</accession>
<dbReference type="PANTHER" id="PTHR11783">
    <property type="entry name" value="SULFOTRANSFERASE SULT"/>
    <property type="match status" value="1"/>
</dbReference>
<proteinExistence type="inferred from homology"/>